<gene>
    <name evidence="1" type="ORF">RHMOL_Rhmol10G0133500</name>
</gene>
<organism evidence="1 2">
    <name type="scientific">Rhododendron molle</name>
    <name type="common">Chinese azalea</name>
    <name type="synonym">Azalea mollis</name>
    <dbReference type="NCBI Taxonomy" id="49168"/>
    <lineage>
        <taxon>Eukaryota</taxon>
        <taxon>Viridiplantae</taxon>
        <taxon>Streptophyta</taxon>
        <taxon>Embryophyta</taxon>
        <taxon>Tracheophyta</taxon>
        <taxon>Spermatophyta</taxon>
        <taxon>Magnoliopsida</taxon>
        <taxon>eudicotyledons</taxon>
        <taxon>Gunneridae</taxon>
        <taxon>Pentapetalae</taxon>
        <taxon>asterids</taxon>
        <taxon>Ericales</taxon>
        <taxon>Ericaceae</taxon>
        <taxon>Ericoideae</taxon>
        <taxon>Rhodoreae</taxon>
        <taxon>Rhododendron</taxon>
    </lineage>
</organism>
<evidence type="ECO:0000313" key="2">
    <source>
        <dbReference type="Proteomes" id="UP001062846"/>
    </source>
</evidence>
<name>A0ACC0M3J1_RHOML</name>
<dbReference type="Proteomes" id="UP001062846">
    <property type="component" value="Chromosome 10"/>
</dbReference>
<proteinExistence type="predicted"/>
<dbReference type="EMBL" id="CM046397">
    <property type="protein sequence ID" value="KAI8534913.1"/>
    <property type="molecule type" value="Genomic_DNA"/>
</dbReference>
<protein>
    <submittedName>
        <fullName evidence="1">Uncharacterized protein</fullName>
    </submittedName>
</protein>
<sequence length="305" mass="34028">MKIRGSKAGSGSRWSLGWKLGLPALFLLCSFFFLAGFFASILLPQEEDVPIVRPAPRLLEKVDESMEFDPLPHGQTGESSITSTPFQILSWKPRALYFPHFATVEQCQSMIKMAKAQLAPSTLALREGETVENTKGIRTSSGMFISASEDKTGTLDLIEEKIARATMIPRSHGEAFNILRYEAGQRYNSHYDAFNPAEYGPQKSQRIASFLLYLSDVEEGGETMFPFEVITGRVDLQNGLPSDLNYDYQKCVGLKIKPRRGDGLLFYSLFPNGSIDVTSLHGSCPVIAGQKWVATKWIRNQEQND</sequence>
<keyword evidence="2" id="KW-1185">Reference proteome</keyword>
<evidence type="ECO:0000313" key="1">
    <source>
        <dbReference type="EMBL" id="KAI8534913.1"/>
    </source>
</evidence>
<reference evidence="1" key="1">
    <citation type="submission" date="2022-02" db="EMBL/GenBank/DDBJ databases">
        <title>Plant Genome Project.</title>
        <authorList>
            <person name="Zhang R.-G."/>
        </authorList>
    </citation>
    <scope>NUCLEOTIDE SEQUENCE</scope>
    <source>
        <strain evidence="1">AT1</strain>
    </source>
</reference>
<comment type="caution">
    <text evidence="1">The sequence shown here is derived from an EMBL/GenBank/DDBJ whole genome shotgun (WGS) entry which is preliminary data.</text>
</comment>
<accession>A0ACC0M3J1</accession>